<proteinExistence type="predicted"/>
<dbReference type="GeneID" id="96297270"/>
<dbReference type="SMART" id="SM00421">
    <property type="entry name" value="HTH_LUXR"/>
    <property type="match status" value="1"/>
</dbReference>
<dbReference type="Proteomes" id="UP000199111">
    <property type="component" value="Unassembled WGS sequence"/>
</dbReference>
<dbReference type="Pfam" id="PF01978">
    <property type="entry name" value="TrmB"/>
    <property type="match status" value="1"/>
</dbReference>
<accession>A0A1I3JPZ9</accession>
<protein>
    <submittedName>
        <fullName evidence="2">Sugar-specific transcriptional regulator TrmB</fullName>
    </submittedName>
</protein>
<dbReference type="Gene3D" id="1.10.10.10">
    <property type="entry name" value="Winged helix-like DNA-binding domain superfamily/Winged helix DNA-binding domain"/>
    <property type="match status" value="2"/>
</dbReference>
<dbReference type="InterPro" id="IPR051797">
    <property type="entry name" value="TrmB-like"/>
</dbReference>
<feature type="domain" description="HTH luxR-type" evidence="1">
    <location>
        <begin position="269"/>
        <end position="326"/>
    </location>
</feature>
<gene>
    <name evidence="2" type="ORF">SAMN05216275_10484</name>
</gene>
<evidence type="ECO:0000313" key="3">
    <source>
        <dbReference type="Proteomes" id="UP000199111"/>
    </source>
</evidence>
<dbReference type="PANTHER" id="PTHR34293:SF1">
    <property type="entry name" value="HTH-TYPE TRANSCRIPTIONAL REGULATOR TRMBL2"/>
    <property type="match status" value="1"/>
</dbReference>
<dbReference type="InterPro" id="IPR036388">
    <property type="entry name" value="WH-like_DNA-bd_sf"/>
</dbReference>
<dbReference type="GO" id="GO:0006355">
    <property type="term" value="P:regulation of DNA-templated transcription"/>
    <property type="evidence" value="ECO:0007669"/>
    <property type="project" value="InterPro"/>
</dbReference>
<sequence>MEEQRVLDGVGVAEFDERVYRLLLRQPGRRTAELAAALGVTSSRVRPALRRLAEAGLLRRTGPGGYEPVSPEAALGWLVDRRRLETEASLARVRTTVGDFAQLYHSGRMWAEPAGVVEILSGEDAVKRQMTELARSVTTELLCFDSPPYLGRPDASHDTNESELEDTRDLLARGVDIRVVYCPGSLDRPGRMETLLRLAEEGERSRFLPRLPFKLRIADRRIGLLPLVDGVYDNIALLHPSRLLDALIELFDVYWERGQPLTGDSPPADDRPAEEDLLVLRLLNSGLKDEAIGRHLGVSTRTATRKIAAVVERLGVTTRFQAGVEAAARSWL</sequence>
<keyword evidence="3" id="KW-1185">Reference proteome</keyword>
<dbReference type="PANTHER" id="PTHR34293">
    <property type="entry name" value="HTH-TYPE TRANSCRIPTIONAL REGULATOR TRMBL2"/>
    <property type="match status" value="1"/>
</dbReference>
<dbReference type="GO" id="GO:0003677">
    <property type="term" value="F:DNA binding"/>
    <property type="evidence" value="ECO:0007669"/>
    <property type="project" value="InterPro"/>
</dbReference>
<dbReference type="InterPro" id="IPR000792">
    <property type="entry name" value="Tscrpt_reg_LuxR_C"/>
</dbReference>
<dbReference type="InterPro" id="IPR036390">
    <property type="entry name" value="WH_DNA-bd_sf"/>
</dbReference>
<name>A0A1I3JPZ9_9ACTN</name>
<organism evidence="2 3">
    <name type="scientific">Streptosporangium canum</name>
    <dbReference type="NCBI Taxonomy" id="324952"/>
    <lineage>
        <taxon>Bacteria</taxon>
        <taxon>Bacillati</taxon>
        <taxon>Actinomycetota</taxon>
        <taxon>Actinomycetes</taxon>
        <taxon>Streptosporangiales</taxon>
        <taxon>Streptosporangiaceae</taxon>
        <taxon>Streptosporangium</taxon>
    </lineage>
</organism>
<evidence type="ECO:0000313" key="2">
    <source>
        <dbReference type="EMBL" id="SFI61985.1"/>
    </source>
</evidence>
<evidence type="ECO:0000259" key="1">
    <source>
        <dbReference type="SMART" id="SM00421"/>
    </source>
</evidence>
<dbReference type="SUPFAM" id="SSF46785">
    <property type="entry name" value="Winged helix' DNA-binding domain"/>
    <property type="match status" value="1"/>
</dbReference>
<dbReference type="InterPro" id="IPR016032">
    <property type="entry name" value="Sig_transdc_resp-reg_C-effctor"/>
</dbReference>
<dbReference type="RefSeq" id="WP_093886235.1">
    <property type="nucleotide sequence ID" value="NZ_FOQY01000004.1"/>
</dbReference>
<dbReference type="AlphaFoldDB" id="A0A1I3JPZ9"/>
<dbReference type="InterPro" id="IPR002831">
    <property type="entry name" value="Tscrpt_reg_TrmB_N"/>
</dbReference>
<dbReference type="EMBL" id="FOQY01000004">
    <property type="protein sequence ID" value="SFI61985.1"/>
    <property type="molecule type" value="Genomic_DNA"/>
</dbReference>
<dbReference type="SUPFAM" id="SSF46894">
    <property type="entry name" value="C-terminal effector domain of the bipartite response regulators"/>
    <property type="match status" value="1"/>
</dbReference>
<reference evidence="3" key="1">
    <citation type="submission" date="2016-10" db="EMBL/GenBank/DDBJ databases">
        <authorList>
            <person name="Varghese N."/>
            <person name="Submissions S."/>
        </authorList>
    </citation>
    <scope>NUCLEOTIDE SEQUENCE [LARGE SCALE GENOMIC DNA]</scope>
    <source>
        <strain evidence="3">CGMCC 4.2126</strain>
    </source>
</reference>